<dbReference type="RefSeq" id="WP_083345772.1">
    <property type="nucleotide sequence ID" value="NZ_LT629690.1"/>
</dbReference>
<dbReference type="Pfam" id="PF04909">
    <property type="entry name" value="Amidohydro_2"/>
    <property type="match status" value="1"/>
</dbReference>
<dbReference type="PANTHER" id="PTHR21240">
    <property type="entry name" value="2-AMINO-3-CARBOXYLMUCONATE-6-SEMIALDEHYDE DECARBOXYLASE"/>
    <property type="match status" value="1"/>
</dbReference>
<keyword evidence="5" id="KW-1185">Reference proteome</keyword>
<keyword evidence="1" id="KW-0456">Lyase</keyword>
<reference evidence="5" key="1">
    <citation type="submission" date="2016-10" db="EMBL/GenBank/DDBJ databases">
        <authorList>
            <person name="Varghese N."/>
            <person name="Submissions S."/>
        </authorList>
    </citation>
    <scope>NUCLEOTIDE SEQUENCE [LARGE SCALE GENOMIC DNA]</scope>
    <source>
        <strain evidence="5">GAS232</strain>
    </source>
</reference>
<evidence type="ECO:0000256" key="2">
    <source>
        <dbReference type="SAM" id="SignalP"/>
    </source>
</evidence>
<dbReference type="CDD" id="cd01292">
    <property type="entry name" value="metallo-dependent_hydrolases"/>
    <property type="match status" value="1"/>
</dbReference>
<dbReference type="PANTHER" id="PTHR21240:SF28">
    <property type="entry name" value="ISO-OROTATE DECARBOXYLASE (EUROFUNG)"/>
    <property type="match status" value="1"/>
</dbReference>
<sequence>MKRILPAAVALLVFAISSGHGFAQQYKGPVIDAHAHIRFGDGDALKADQPIGTEKLLQLDTQAGIRQSALIVIAAKGQPEQTRANNDKVLAVAAASQGRFYAVPSVHPLDGEAALEELRRLAKLDVHEIKLHPNSQNFDVSDPAVGAMAEECGKLGIAILFDSYKPWDPSQPGKFLLLAVQHPQTHIVLAHMFFSQFREALTFAQMSKLGMATNVSFDLSAIAVAYEGSPVVPELVWTIRKIGTDHFLFGSDWPVDNPGAALKAVRSMGFTAQEEKAILHDNAAKLFGLK</sequence>
<dbReference type="SUPFAM" id="SSF51556">
    <property type="entry name" value="Metallo-dependent hydrolases"/>
    <property type="match status" value="1"/>
</dbReference>
<dbReference type="InterPro" id="IPR006680">
    <property type="entry name" value="Amidohydro-rel"/>
</dbReference>
<dbReference type="GO" id="GO:0019748">
    <property type="term" value="P:secondary metabolic process"/>
    <property type="evidence" value="ECO:0007669"/>
    <property type="project" value="TreeGrafter"/>
</dbReference>
<gene>
    <name evidence="4" type="ORF">SAMN05444167_2901</name>
</gene>
<dbReference type="GO" id="GO:0016831">
    <property type="term" value="F:carboxy-lyase activity"/>
    <property type="evidence" value="ECO:0007669"/>
    <property type="project" value="InterPro"/>
</dbReference>
<organism evidence="4 5">
    <name type="scientific">Terriglobus roseus</name>
    <dbReference type="NCBI Taxonomy" id="392734"/>
    <lineage>
        <taxon>Bacteria</taxon>
        <taxon>Pseudomonadati</taxon>
        <taxon>Acidobacteriota</taxon>
        <taxon>Terriglobia</taxon>
        <taxon>Terriglobales</taxon>
        <taxon>Acidobacteriaceae</taxon>
        <taxon>Terriglobus</taxon>
    </lineage>
</organism>
<dbReference type="AlphaFoldDB" id="A0A1G7MTY7"/>
<dbReference type="Proteomes" id="UP000182427">
    <property type="component" value="Chromosome I"/>
</dbReference>
<dbReference type="InterPro" id="IPR032466">
    <property type="entry name" value="Metal_Hydrolase"/>
</dbReference>
<feature type="signal peptide" evidence="2">
    <location>
        <begin position="1"/>
        <end position="23"/>
    </location>
</feature>
<proteinExistence type="predicted"/>
<dbReference type="InterPro" id="IPR032465">
    <property type="entry name" value="ACMSD"/>
</dbReference>
<feature type="chain" id="PRO_5009242026" description="Amidohydrolase-related domain-containing protein" evidence="2">
    <location>
        <begin position="24"/>
        <end position="290"/>
    </location>
</feature>
<evidence type="ECO:0000259" key="3">
    <source>
        <dbReference type="Pfam" id="PF04909"/>
    </source>
</evidence>
<keyword evidence="2" id="KW-0732">Signal</keyword>
<feature type="domain" description="Amidohydrolase-related" evidence="3">
    <location>
        <begin position="31"/>
        <end position="289"/>
    </location>
</feature>
<protein>
    <recommendedName>
        <fullName evidence="3">Amidohydrolase-related domain-containing protein</fullName>
    </recommendedName>
</protein>
<dbReference type="EMBL" id="LT629690">
    <property type="protein sequence ID" value="SDF65214.1"/>
    <property type="molecule type" value="Genomic_DNA"/>
</dbReference>
<evidence type="ECO:0000256" key="1">
    <source>
        <dbReference type="ARBA" id="ARBA00023239"/>
    </source>
</evidence>
<evidence type="ECO:0000313" key="4">
    <source>
        <dbReference type="EMBL" id="SDF65214.1"/>
    </source>
</evidence>
<dbReference type="Gene3D" id="3.20.20.140">
    <property type="entry name" value="Metal-dependent hydrolases"/>
    <property type="match status" value="1"/>
</dbReference>
<dbReference type="OrthoDB" id="9771932at2"/>
<dbReference type="GO" id="GO:0005737">
    <property type="term" value="C:cytoplasm"/>
    <property type="evidence" value="ECO:0007669"/>
    <property type="project" value="TreeGrafter"/>
</dbReference>
<accession>A0A1G7MTY7</accession>
<name>A0A1G7MTY7_9BACT</name>
<dbReference type="GO" id="GO:0016787">
    <property type="term" value="F:hydrolase activity"/>
    <property type="evidence" value="ECO:0007669"/>
    <property type="project" value="InterPro"/>
</dbReference>
<evidence type="ECO:0000313" key="5">
    <source>
        <dbReference type="Proteomes" id="UP000182427"/>
    </source>
</evidence>